<comment type="pathway">
    <text evidence="2 5">Protein modification; protein ubiquitination.</text>
</comment>
<accession>A0ABD3DM32</accession>
<dbReference type="InterPro" id="IPR058678">
    <property type="entry name" value="ARM_PUB"/>
</dbReference>
<reference evidence="8" key="1">
    <citation type="journal article" date="2024" name="IScience">
        <title>Strigolactones Initiate the Formation of Haustorium-like Structures in Castilleja.</title>
        <authorList>
            <person name="Buerger M."/>
            <person name="Peterson D."/>
            <person name="Chory J."/>
        </authorList>
    </citation>
    <scope>NUCLEOTIDE SEQUENCE [LARGE SCALE GENOMIC DNA]</scope>
</reference>
<comment type="function">
    <text evidence="5">Functions as an E3 ubiquitin ligase.</text>
</comment>
<name>A0ABD3DM32_9LAMI</name>
<evidence type="ECO:0000256" key="3">
    <source>
        <dbReference type="ARBA" id="ARBA00022679"/>
    </source>
</evidence>
<evidence type="ECO:0000313" key="8">
    <source>
        <dbReference type="Proteomes" id="UP001632038"/>
    </source>
</evidence>
<evidence type="ECO:0000256" key="5">
    <source>
        <dbReference type="RuleBase" id="RU369093"/>
    </source>
</evidence>
<dbReference type="Pfam" id="PF25598">
    <property type="entry name" value="ARM_PUB"/>
    <property type="match status" value="1"/>
</dbReference>
<dbReference type="AlphaFoldDB" id="A0ABD3DM32"/>
<dbReference type="PANTHER" id="PTHR22849">
    <property type="entry name" value="WDSAM1 PROTEIN"/>
    <property type="match status" value="1"/>
</dbReference>
<dbReference type="SMART" id="SM00504">
    <property type="entry name" value="Ubox"/>
    <property type="match status" value="1"/>
</dbReference>
<proteinExistence type="predicted"/>
<protein>
    <recommendedName>
        <fullName evidence="5 6">U-box domain-containing protein</fullName>
        <ecNumber evidence="5">2.3.2.27</ecNumber>
    </recommendedName>
    <alternativeName>
        <fullName evidence="5">RING-type E3 ubiquitin transferase PUB</fullName>
    </alternativeName>
</protein>
<evidence type="ECO:0000313" key="7">
    <source>
        <dbReference type="EMBL" id="KAL3642736.1"/>
    </source>
</evidence>
<dbReference type="InterPro" id="IPR011989">
    <property type="entry name" value="ARM-like"/>
</dbReference>
<dbReference type="GO" id="GO:0016567">
    <property type="term" value="P:protein ubiquitination"/>
    <property type="evidence" value="ECO:0007669"/>
    <property type="project" value="UniProtKB-UniRule"/>
</dbReference>
<dbReference type="Gene3D" id="3.30.40.10">
    <property type="entry name" value="Zinc/RING finger domain, C3HC4 (zinc finger)"/>
    <property type="match status" value="1"/>
</dbReference>
<sequence length="404" mass="44630">MDNIEIPEYFICPISLDIMNDPVTTISGITYDRDSIQRWLFNGKATCPVTMQPLNGDKSDILTPNHTLARLILSWLSLNSVGPVPTPGLPITKLHVTNLIGDLRKPDPPTRIKSLQKLEALAAESHRNRVLIGESTDLTDSLLSFIVSCYEKNNTQGLEEALSLFYLVLGPSCRLWAHSLTRNEETIIESFLWVLGDHNRAVVKPYAAYLLQVIVGRANPSVLDRLKPDFFKTILSNLRPENLISQQGIVSLLNILLDTCPWGKNRAVMIGLGAVFDLVEVEIRSGGEKNITELVLAILCHLCSSADGRAQLVGHAAGVAVVTRRILRVSPMVDDSAVFIVGLVSRYSGTGSVLREMLRVGTVEKLCMVMQANCTGHLKAKAKEILRAHVDVWRGYRLVVKSIH</sequence>
<feature type="domain" description="U-box" evidence="6">
    <location>
        <begin position="5"/>
        <end position="82"/>
    </location>
</feature>
<dbReference type="CDD" id="cd16664">
    <property type="entry name" value="RING-Ubox_PUB"/>
    <property type="match status" value="1"/>
</dbReference>
<dbReference type="InterPro" id="IPR045185">
    <property type="entry name" value="PUB22/23/24-like"/>
</dbReference>
<evidence type="ECO:0000259" key="6">
    <source>
        <dbReference type="PROSITE" id="PS51698"/>
    </source>
</evidence>
<dbReference type="InterPro" id="IPR016024">
    <property type="entry name" value="ARM-type_fold"/>
</dbReference>
<dbReference type="Gene3D" id="1.25.10.10">
    <property type="entry name" value="Leucine-rich Repeat Variant"/>
    <property type="match status" value="1"/>
</dbReference>
<dbReference type="PANTHER" id="PTHR22849:SF24">
    <property type="entry name" value="E3 UBIQUITIN-PROTEIN LIGASE PUB24"/>
    <property type="match status" value="1"/>
</dbReference>
<dbReference type="GO" id="GO:0061630">
    <property type="term" value="F:ubiquitin protein ligase activity"/>
    <property type="evidence" value="ECO:0007669"/>
    <property type="project" value="UniProtKB-UniRule"/>
</dbReference>
<dbReference type="PROSITE" id="PS51698">
    <property type="entry name" value="U_BOX"/>
    <property type="match status" value="1"/>
</dbReference>
<dbReference type="EMBL" id="JAVIJP010000016">
    <property type="protein sequence ID" value="KAL3642736.1"/>
    <property type="molecule type" value="Genomic_DNA"/>
</dbReference>
<dbReference type="InterPro" id="IPR003613">
    <property type="entry name" value="Ubox_domain"/>
</dbReference>
<dbReference type="Proteomes" id="UP001632038">
    <property type="component" value="Unassembled WGS sequence"/>
</dbReference>
<organism evidence="7 8">
    <name type="scientific">Castilleja foliolosa</name>
    <dbReference type="NCBI Taxonomy" id="1961234"/>
    <lineage>
        <taxon>Eukaryota</taxon>
        <taxon>Viridiplantae</taxon>
        <taxon>Streptophyta</taxon>
        <taxon>Embryophyta</taxon>
        <taxon>Tracheophyta</taxon>
        <taxon>Spermatophyta</taxon>
        <taxon>Magnoliopsida</taxon>
        <taxon>eudicotyledons</taxon>
        <taxon>Gunneridae</taxon>
        <taxon>Pentapetalae</taxon>
        <taxon>asterids</taxon>
        <taxon>lamiids</taxon>
        <taxon>Lamiales</taxon>
        <taxon>Orobanchaceae</taxon>
        <taxon>Pedicularideae</taxon>
        <taxon>Castillejinae</taxon>
        <taxon>Castilleja</taxon>
    </lineage>
</organism>
<comment type="caution">
    <text evidence="7">The sequence shown here is derived from an EMBL/GenBank/DDBJ whole genome shotgun (WGS) entry which is preliminary data.</text>
</comment>
<dbReference type="SUPFAM" id="SSF48371">
    <property type="entry name" value="ARM repeat"/>
    <property type="match status" value="1"/>
</dbReference>
<comment type="catalytic activity">
    <reaction evidence="1 5">
        <text>S-ubiquitinyl-[E2 ubiquitin-conjugating enzyme]-L-cysteine + [acceptor protein]-L-lysine = [E2 ubiquitin-conjugating enzyme]-L-cysteine + N(6)-ubiquitinyl-[acceptor protein]-L-lysine.</text>
        <dbReference type="EC" id="2.3.2.27"/>
    </reaction>
</comment>
<dbReference type="EC" id="2.3.2.27" evidence="5"/>
<evidence type="ECO:0000256" key="2">
    <source>
        <dbReference type="ARBA" id="ARBA00004906"/>
    </source>
</evidence>
<keyword evidence="3 5" id="KW-0808">Transferase</keyword>
<dbReference type="InterPro" id="IPR045210">
    <property type="entry name" value="RING-Ubox_PUB"/>
</dbReference>
<dbReference type="Pfam" id="PF04564">
    <property type="entry name" value="U-box"/>
    <property type="match status" value="1"/>
</dbReference>
<gene>
    <name evidence="7" type="ORF">CASFOL_013551</name>
</gene>
<dbReference type="SUPFAM" id="SSF57850">
    <property type="entry name" value="RING/U-box"/>
    <property type="match status" value="1"/>
</dbReference>
<evidence type="ECO:0000256" key="1">
    <source>
        <dbReference type="ARBA" id="ARBA00000900"/>
    </source>
</evidence>
<dbReference type="InterPro" id="IPR013083">
    <property type="entry name" value="Znf_RING/FYVE/PHD"/>
</dbReference>
<keyword evidence="4 5" id="KW-0833">Ubl conjugation pathway</keyword>
<keyword evidence="8" id="KW-1185">Reference proteome</keyword>
<evidence type="ECO:0000256" key="4">
    <source>
        <dbReference type="ARBA" id="ARBA00022786"/>
    </source>
</evidence>